<dbReference type="Gene3D" id="1.25.40.20">
    <property type="entry name" value="Ankyrin repeat-containing domain"/>
    <property type="match status" value="2"/>
</dbReference>
<evidence type="ECO:0000313" key="2">
    <source>
        <dbReference type="Proteomes" id="UP000799428"/>
    </source>
</evidence>
<proteinExistence type="predicted"/>
<accession>A0A6G1JUA8</accession>
<gene>
    <name evidence="1" type="ORF">K504DRAFT_451393</name>
</gene>
<organism evidence="1 2">
    <name type="scientific">Pleomassaria siparia CBS 279.74</name>
    <dbReference type="NCBI Taxonomy" id="1314801"/>
    <lineage>
        <taxon>Eukaryota</taxon>
        <taxon>Fungi</taxon>
        <taxon>Dikarya</taxon>
        <taxon>Ascomycota</taxon>
        <taxon>Pezizomycotina</taxon>
        <taxon>Dothideomycetes</taxon>
        <taxon>Pleosporomycetidae</taxon>
        <taxon>Pleosporales</taxon>
        <taxon>Pleomassariaceae</taxon>
        <taxon>Pleomassaria</taxon>
    </lineage>
</organism>
<dbReference type="PANTHER" id="PTHR46586:SF3">
    <property type="entry name" value="ANKYRIN REPEAT-CONTAINING PROTEIN"/>
    <property type="match status" value="1"/>
</dbReference>
<dbReference type="AlphaFoldDB" id="A0A6G1JUA8"/>
<dbReference type="EMBL" id="MU005785">
    <property type="protein sequence ID" value="KAF2703835.1"/>
    <property type="molecule type" value="Genomic_DNA"/>
</dbReference>
<dbReference type="Proteomes" id="UP000799428">
    <property type="component" value="Unassembled WGS sequence"/>
</dbReference>
<dbReference type="OrthoDB" id="4772757at2759"/>
<keyword evidence="2" id="KW-1185">Reference proteome</keyword>
<protein>
    <submittedName>
        <fullName evidence="1">Ankyrin</fullName>
    </submittedName>
</protein>
<dbReference type="InterPro" id="IPR052050">
    <property type="entry name" value="SecEffector_AnkRepeat"/>
</dbReference>
<dbReference type="SUPFAM" id="SSF48403">
    <property type="entry name" value="Ankyrin repeat"/>
    <property type="match status" value="1"/>
</dbReference>
<dbReference type="InterPro" id="IPR036770">
    <property type="entry name" value="Ankyrin_rpt-contain_sf"/>
</dbReference>
<dbReference type="InterPro" id="IPR002110">
    <property type="entry name" value="Ankyrin_rpt"/>
</dbReference>
<dbReference type="Pfam" id="PF12796">
    <property type="entry name" value="Ank_2"/>
    <property type="match status" value="1"/>
</dbReference>
<evidence type="ECO:0000313" key="1">
    <source>
        <dbReference type="EMBL" id="KAF2703835.1"/>
    </source>
</evidence>
<dbReference type="PANTHER" id="PTHR46586">
    <property type="entry name" value="ANKYRIN REPEAT-CONTAINING PROTEIN"/>
    <property type="match status" value="1"/>
</dbReference>
<reference evidence="1" key="1">
    <citation type="journal article" date="2020" name="Stud. Mycol.">
        <title>101 Dothideomycetes genomes: a test case for predicting lifestyles and emergence of pathogens.</title>
        <authorList>
            <person name="Haridas S."/>
            <person name="Albert R."/>
            <person name="Binder M."/>
            <person name="Bloem J."/>
            <person name="Labutti K."/>
            <person name="Salamov A."/>
            <person name="Andreopoulos B."/>
            <person name="Baker S."/>
            <person name="Barry K."/>
            <person name="Bills G."/>
            <person name="Bluhm B."/>
            <person name="Cannon C."/>
            <person name="Castanera R."/>
            <person name="Culley D."/>
            <person name="Daum C."/>
            <person name="Ezra D."/>
            <person name="Gonzalez J."/>
            <person name="Henrissat B."/>
            <person name="Kuo A."/>
            <person name="Liang C."/>
            <person name="Lipzen A."/>
            <person name="Lutzoni F."/>
            <person name="Magnuson J."/>
            <person name="Mondo S."/>
            <person name="Nolan M."/>
            <person name="Ohm R."/>
            <person name="Pangilinan J."/>
            <person name="Park H.-J."/>
            <person name="Ramirez L."/>
            <person name="Alfaro M."/>
            <person name="Sun H."/>
            <person name="Tritt A."/>
            <person name="Yoshinaga Y."/>
            <person name="Zwiers L.-H."/>
            <person name="Turgeon B."/>
            <person name="Goodwin S."/>
            <person name="Spatafora J."/>
            <person name="Crous P."/>
            <person name="Grigoriev I."/>
        </authorList>
    </citation>
    <scope>NUCLEOTIDE SEQUENCE</scope>
    <source>
        <strain evidence="1">CBS 279.74</strain>
    </source>
</reference>
<sequence>MQFLQLPLEVQHDIFYHAIVCRGLKRGLRLRLVNKVIQVLYASRLLDVYLSTPPWPGLPQPEPPQPAFTASYLAYRVLNEPDNGVLPLLRLIRKVAEQLIDENSSNPEAKEEETRACIESLCAYVVSRPRRSFSIPFSMKAHDLEQKIKIDAAEWGFDSHLLVAAVYMNFVPTVKRLLVALGDNVNLNDAPFCWLFGHATHAAADQGLINMLKLVGRAAPDYLIMCAAKNGHLEAVKYLFELYSKYETDGFDEPKTKDRRMESLVQRLETPNMHVYDFIMDLRQRTERFDDPIDGLPSERCFLRSSQDYLNGRLRTCAQNGWTKMARLYLLHGASGETPAYKLPKGVLRIILEACKYGHLDIVQLMIEHGADSHACVEVAAKYGHEHIVRWLLDQGAETGEAIEEAAASGFGAIVKMLLDYDSGIQVLEIPLVSAIRLEHTAMFELLLERSEPLTDEVAGQLVKTARAEGLDSMIALLDKYGVNVKQAGVEDMEVLMRGISLSG</sequence>
<name>A0A6G1JUA8_9PLEO</name>